<feature type="compositionally biased region" description="Low complexity" evidence="1">
    <location>
        <begin position="573"/>
        <end position="590"/>
    </location>
</feature>
<dbReference type="Proteomes" id="UP000007259">
    <property type="component" value="Chromosome 9"/>
</dbReference>
<protein>
    <submittedName>
        <fullName evidence="2">Uncharacterized protein</fullName>
    </submittedName>
</protein>
<sequence>MTSPTHSHASNTGSRRHHTPLLQEHSNCLTRRQEMLKLQNSQSSSLHYSASQQQEEADADAAMPGTVVVCGVRSAFPLIPLAEEAQIASGSALLETPSSKSSPSPLGGIPCPRRPSSLTATTLFQCQDSGTGIGGDEPCISNGTNAAGLPPALRARNRPTRDATGRPPRVRPYKGQEEQLAEFDGEAGAEDDSFHRGLREDDEFEAEDARSASTNAASPHESDECSSEDSADRPDPVIEVIQPLAASSEAASHSSCTKRAPSPSQVVTTVAHTPQARHLTSSGDSSLEELDDDQAASEEVRPRNSRYPTQESLENHRDDAEGRRASQPADQPPSHSCHAQLEQAAVSPCAPTTTPTHRQSVQTTDPEASVVTTDATSATLAAQLLSKTERRRNSAGAGKGTLVAHGNVMPGVLQTVGPRVMSASSDDRSRHQRAGKGSIHAAAVEVEAAHSVSWETQGPQVIFASEARRASRQAVESVDPWYTDADQQPSLLQTVSSCNLVGSAANLSKANSQRKICGSLVEHHADTPVQAEKATTVTQASPTRAAEDSAAQLQCQSAGAAMPPRSPVDESASKPSPLLASRSSSRTGTSDGEEDYDAHPSQARRGDPRGPTESMAEGAGDCRRGKVDEMPPMHQPHRRKGKPEVEGGKDDINAMNGRKNEIEEHPQQQRQAEVEHAVGAAAARGGNGKHGLAPQCRPPVQVSALEPRQILSSRAIAYESSSETQDEFIDVHEEADDSTEHISCYDVACQTSQHLLMSVRGEWQGRAQGRQGANSEGDVSQIDQLDPHYVGSSRWMCASGVCPQCHPKRQVRGSSGGFGGRSKPTWPLAPRSNLGYSAPPRFVPLQRPQGSARAATAGRGARLPPLRSSSSALTRTHPQLPPALSCQQRAQRPPSARQHSGTYISSTSSSAGRHYRRDRYSPTVTSYQGGYCFTREWDAQQQQRKCRLRELQMEQRARRGGTGAAYTSLLLLTSRDMQSRERAAGKAPTSYRYCNLESQQMMVHTGMGRADLELENYNDTLHGAPLIEAQEEDADDGAVKVIEAWKDREVSEPAQLRYPAATAVPAADSSNAATTTNPSSHAHPAASDSAKASRLCVLC</sequence>
<feature type="compositionally biased region" description="Low complexity" evidence="1">
    <location>
        <begin position="887"/>
        <end position="898"/>
    </location>
</feature>
<feature type="compositionally biased region" description="Acidic residues" evidence="1">
    <location>
        <begin position="179"/>
        <end position="191"/>
    </location>
</feature>
<evidence type="ECO:0000256" key="1">
    <source>
        <dbReference type="SAM" id="MobiDB-lite"/>
    </source>
</evidence>
<feature type="compositionally biased region" description="Acidic residues" evidence="1">
    <location>
        <begin position="286"/>
        <end position="296"/>
    </location>
</feature>
<accession>E9AMQ5</accession>
<feature type="compositionally biased region" description="Basic and acidic residues" evidence="1">
    <location>
        <begin position="620"/>
        <end position="631"/>
    </location>
</feature>
<feature type="region of interest" description="Disordered" evidence="1">
    <location>
        <begin position="1"/>
        <end position="59"/>
    </location>
</feature>
<feature type="region of interest" description="Disordered" evidence="1">
    <location>
        <begin position="528"/>
        <end position="654"/>
    </location>
</feature>
<feature type="compositionally biased region" description="Basic and acidic residues" evidence="1">
    <location>
        <begin position="642"/>
        <end position="654"/>
    </location>
</feature>
<dbReference type="AlphaFoldDB" id="E9AMQ5"/>
<dbReference type="EMBL" id="FR799562">
    <property type="protein sequence ID" value="CBZ24210.1"/>
    <property type="molecule type" value="Genomic_DNA"/>
</dbReference>
<feature type="compositionally biased region" description="Low complexity" evidence="1">
    <location>
        <begin position="850"/>
        <end position="876"/>
    </location>
</feature>
<feature type="region of interest" description="Disordered" evidence="1">
    <location>
        <begin position="808"/>
        <end position="920"/>
    </location>
</feature>
<dbReference type="PhylomeDB" id="E9AMQ5"/>
<dbReference type="RefSeq" id="XP_003872736.1">
    <property type="nucleotide sequence ID" value="XM_003872687.1"/>
</dbReference>
<reference evidence="2 3" key="1">
    <citation type="journal article" date="2011" name="Genome Res.">
        <title>Chromosome and gene copy number variation allow major structural change between species and strains of Leishmania.</title>
        <authorList>
            <person name="Rogers M.B."/>
            <person name="Hilley J.D."/>
            <person name="Dickens N.J."/>
            <person name="Wilkes J."/>
            <person name="Bates P.A."/>
            <person name="Depledge D.P."/>
            <person name="Harris D."/>
            <person name="Her Y."/>
            <person name="Herzyk P."/>
            <person name="Imamura H."/>
            <person name="Otto T.D."/>
            <person name="Sanders M."/>
            <person name="Seeger K."/>
            <person name="Dujardin J.C."/>
            <person name="Berriman M."/>
            <person name="Smith D.F."/>
            <person name="Hertz-Fowler C."/>
            <person name="Mottram J.C."/>
        </authorList>
    </citation>
    <scope>NUCLEOTIDE SEQUENCE [LARGE SCALE GENOMIC DNA]</scope>
    <source>
        <strain evidence="2 3">MHOM/GT/2001/U1103</strain>
    </source>
</reference>
<gene>
    <name evidence="2" type="ORF">LMXM_09_0540</name>
</gene>
<feature type="compositionally biased region" description="Basic and acidic residues" evidence="1">
    <location>
        <begin position="313"/>
        <end position="324"/>
    </location>
</feature>
<proteinExistence type="predicted"/>
<dbReference type="OrthoDB" id="263579at2759"/>
<feature type="compositionally biased region" description="Polar residues" evidence="1">
    <location>
        <begin position="262"/>
        <end position="272"/>
    </location>
</feature>
<keyword evidence="3" id="KW-1185">Reference proteome</keyword>
<feature type="compositionally biased region" description="Low complexity" evidence="1">
    <location>
        <begin position="1065"/>
        <end position="1092"/>
    </location>
</feature>
<name>E9AMQ5_LEIMU</name>
<feature type="compositionally biased region" description="Low complexity" evidence="1">
    <location>
        <begin position="39"/>
        <end position="54"/>
    </location>
</feature>
<organism evidence="2 3">
    <name type="scientific">Leishmania mexicana (strain MHOM/GT/2001/U1103)</name>
    <dbReference type="NCBI Taxonomy" id="929439"/>
    <lineage>
        <taxon>Eukaryota</taxon>
        <taxon>Discoba</taxon>
        <taxon>Euglenozoa</taxon>
        <taxon>Kinetoplastea</taxon>
        <taxon>Metakinetoplastina</taxon>
        <taxon>Trypanosomatida</taxon>
        <taxon>Trypanosomatidae</taxon>
        <taxon>Leishmaniinae</taxon>
        <taxon>Leishmania</taxon>
    </lineage>
</organism>
<feature type="region of interest" description="Disordered" evidence="1">
    <location>
        <begin position="1062"/>
        <end position="1092"/>
    </location>
</feature>
<evidence type="ECO:0000313" key="3">
    <source>
        <dbReference type="Proteomes" id="UP000007259"/>
    </source>
</evidence>
<dbReference type="KEGG" id="lmi:LMXM_09_0540"/>
<feature type="compositionally biased region" description="Polar residues" evidence="1">
    <location>
        <begin position="533"/>
        <end position="542"/>
    </location>
</feature>
<dbReference type="GeneID" id="13454621"/>
<feature type="compositionally biased region" description="Low complexity" evidence="1">
    <location>
        <begin position="368"/>
        <end position="386"/>
    </location>
</feature>
<feature type="compositionally biased region" description="Polar residues" evidence="1">
    <location>
        <begin position="350"/>
        <end position="366"/>
    </location>
</feature>
<feature type="compositionally biased region" description="Low complexity" evidence="1">
    <location>
        <begin position="245"/>
        <end position="255"/>
    </location>
</feature>
<feature type="region of interest" description="Disordered" evidence="1">
    <location>
        <begin position="138"/>
        <end position="403"/>
    </location>
</feature>
<feature type="compositionally biased region" description="Polar residues" evidence="1">
    <location>
        <begin position="1"/>
        <end position="13"/>
    </location>
</feature>
<dbReference type="VEuPathDB" id="TriTrypDB:LmxM.09.0540"/>
<dbReference type="OMA" id="CFTREWD"/>
<evidence type="ECO:0000313" key="2">
    <source>
        <dbReference type="EMBL" id="CBZ24210.1"/>
    </source>
</evidence>